<dbReference type="InterPro" id="IPR028082">
    <property type="entry name" value="Peripla_BP_I"/>
</dbReference>
<dbReference type="Proteomes" id="UP000441586">
    <property type="component" value="Unassembled WGS sequence"/>
</dbReference>
<dbReference type="PANTHER" id="PTHR47628">
    <property type="match status" value="1"/>
</dbReference>
<accession>A0A6A4R7K5</accession>
<dbReference type="SUPFAM" id="SSF53822">
    <property type="entry name" value="Periplasmic binding protein-like I"/>
    <property type="match status" value="1"/>
</dbReference>
<comment type="caution">
    <text evidence="2">The sequence shown here is derived from an EMBL/GenBank/DDBJ whole genome shotgun (WGS) entry which is preliminary data.</text>
</comment>
<protein>
    <submittedName>
        <fullName evidence="2">Transporter substrate-binding protein</fullName>
    </submittedName>
</protein>
<gene>
    <name evidence="2" type="ORF">GP644_20100</name>
</gene>
<evidence type="ECO:0000256" key="1">
    <source>
        <dbReference type="SAM" id="MobiDB-lite"/>
    </source>
</evidence>
<dbReference type="RefSeq" id="WP_157024217.1">
    <property type="nucleotide sequence ID" value="NZ_WSFO01000014.1"/>
</dbReference>
<dbReference type="Pfam" id="PF13433">
    <property type="entry name" value="Peripla_BP_5"/>
    <property type="match status" value="1"/>
</dbReference>
<feature type="region of interest" description="Disordered" evidence="1">
    <location>
        <begin position="347"/>
        <end position="367"/>
    </location>
</feature>
<evidence type="ECO:0000313" key="2">
    <source>
        <dbReference type="EMBL" id="KAE9627187.1"/>
    </source>
</evidence>
<proteinExistence type="predicted"/>
<dbReference type="AlphaFoldDB" id="A0A6A4R7K5"/>
<sequence length="367" mass="40802">MKRPIEIGLLYSKEGSYAPLAQACRRGALQAIEDINVDSEFDIELIPVERDPKCNIDLYEPLCTEILRETSARHIVGCVISWSRKEVIPGLERAGGTLWYTLPYEGFEASDHVVYTHACPNQHLLPLLSWAFPRFGRRCYLTGSNYIWGWEMNRAARAVITDNGGEVLGERYLPIGDTDIDRMIAEIKATRPSFVLNSLIGESSYAFLRAYAAMGQEDPYFTSKTCPVLSCNLTECEIDSIGSAAEGLISVGPYFVGWESWPLGTRHDFASSFEASSYSAVRTLATLLNGKPGAENETLADLLHHSNAAQTLIDPETHHTTLPVLIAQIQDGVFQVLQSWEGIPADPYMTHPDRHPQDVQPKLSVIK</sequence>
<dbReference type="PANTHER" id="PTHR47628:SF1">
    <property type="entry name" value="ALIPHATIC AMIDASE EXPRESSION-REGULATING PROTEIN"/>
    <property type="match status" value="1"/>
</dbReference>
<dbReference type="EMBL" id="WSFO01000014">
    <property type="protein sequence ID" value="KAE9627187.1"/>
    <property type="molecule type" value="Genomic_DNA"/>
</dbReference>
<evidence type="ECO:0000313" key="3">
    <source>
        <dbReference type="Proteomes" id="UP000441586"/>
    </source>
</evidence>
<dbReference type="Gene3D" id="3.40.50.2300">
    <property type="match status" value="2"/>
</dbReference>
<reference evidence="2 3" key="1">
    <citation type="submission" date="2019-12" db="EMBL/GenBank/DDBJ databases">
        <authorList>
            <person name="Zhang Y.-J."/>
        </authorList>
    </citation>
    <scope>NUCLEOTIDE SEQUENCE [LARGE SCALE GENOMIC DNA]</scope>
    <source>
        <strain evidence="2 3">H18S-6</strain>
    </source>
</reference>
<name>A0A6A4R7K5_9RHOB</name>
<organism evidence="2 3">
    <name type="scientific">Parasedimentitalea maritima</name>
    <dbReference type="NCBI Taxonomy" id="2578117"/>
    <lineage>
        <taxon>Bacteria</taxon>
        <taxon>Pseudomonadati</taxon>
        <taxon>Pseudomonadota</taxon>
        <taxon>Alphaproteobacteria</taxon>
        <taxon>Rhodobacterales</taxon>
        <taxon>Paracoccaceae</taxon>
        <taxon>Parasedimentitalea</taxon>
    </lineage>
</organism>